<dbReference type="Pfam" id="PF00353">
    <property type="entry name" value="HemolysinCabind"/>
    <property type="match status" value="2"/>
</dbReference>
<dbReference type="Gene3D" id="2.150.10.10">
    <property type="entry name" value="Serralysin-like metalloprotease, C-terminal"/>
    <property type="match status" value="1"/>
</dbReference>
<dbReference type="InterPro" id="IPR018511">
    <property type="entry name" value="Hemolysin-typ_Ca-bd_CS"/>
</dbReference>
<dbReference type="PANTHER" id="PTHR10963">
    <property type="entry name" value="GLYCOSYL HYDROLASE-RELATED"/>
    <property type="match status" value="1"/>
</dbReference>
<dbReference type="SUPFAM" id="SSF49899">
    <property type="entry name" value="Concanavalin A-like lectins/glucanases"/>
    <property type="match status" value="1"/>
</dbReference>
<organism evidence="4 5">
    <name type="scientific">Alsobacter ponti</name>
    <dbReference type="NCBI Taxonomy" id="2962936"/>
    <lineage>
        <taxon>Bacteria</taxon>
        <taxon>Pseudomonadati</taxon>
        <taxon>Pseudomonadota</taxon>
        <taxon>Alphaproteobacteria</taxon>
        <taxon>Hyphomicrobiales</taxon>
        <taxon>Alsobacteraceae</taxon>
        <taxon>Alsobacter</taxon>
    </lineage>
</organism>
<sequence length="519" mass="54025">MTDPTSGAKLLFADEFTGSTLSPKWGTAFWWGGRTMDPNGEKQIYLDDGVTKLGSKTVGIDPYGLSDGVLTISARPTPADLLDETGGYRYTSGMINSHDSFNFKYGYVEIRAQLPEGQGLWPALWMLRQDDGKKGEIDIMEVLGHDPGFLYSTAHHSGTMNKIVRADVPDLSAGFHTYGLDWGAEKTSVYLDGKLMGSIATPDALKQPMYLLANLAVGGDWPGSPDGSTPFPADLKIDYVRVYDHKAGVPTDTPDTPSAPSPAPTPDPVKTPPPAPTPDPVKTPPPAPTPDPVKTPAPSGDLVGGSGPDSLTGTSHADVIDGGPGLDIMKGGKGDDVYIVDHPGERPIEKAGGGDDTVQTGLNQYTLRGFVENLDKTGDGAFHGVGNSLGNDMSGGKNADWLVGGAGSDTLDGGRGNDRLYGGTGGDVLDGGAGTNRLTGAAGADVFVFGTGDGKSTTRVTDFHSDDRLDVSATTLQSFADVTHAAVEVHGGTTLHAGPDTIVLQGVKLADLNAGDFIF</sequence>
<dbReference type="EMBL" id="JANCLU010000026">
    <property type="protein sequence ID" value="MCP8940727.1"/>
    <property type="molecule type" value="Genomic_DNA"/>
</dbReference>
<dbReference type="PROSITE" id="PS51762">
    <property type="entry name" value="GH16_2"/>
    <property type="match status" value="1"/>
</dbReference>
<keyword evidence="5" id="KW-1185">Reference proteome</keyword>
<comment type="caution">
    <text evidence="4">The sequence shown here is derived from an EMBL/GenBank/DDBJ whole genome shotgun (WGS) entry which is preliminary data.</text>
</comment>
<dbReference type="RefSeq" id="WP_254745788.1">
    <property type="nucleotide sequence ID" value="NZ_JANCLU010000026.1"/>
</dbReference>
<comment type="similarity">
    <text evidence="1">Belongs to the glycosyl hydrolase 16 family.</text>
</comment>
<proteinExistence type="inferred from homology"/>
<dbReference type="InterPro" id="IPR013320">
    <property type="entry name" value="ConA-like_dom_sf"/>
</dbReference>
<name>A0ABT1LGV8_9HYPH</name>
<evidence type="ECO:0000313" key="5">
    <source>
        <dbReference type="Proteomes" id="UP001205890"/>
    </source>
</evidence>
<accession>A0ABT1LGV8</accession>
<dbReference type="InterPro" id="IPR001343">
    <property type="entry name" value="Hemolysn_Ca-bd"/>
</dbReference>
<dbReference type="PRINTS" id="PR00313">
    <property type="entry name" value="CABNDNGRPT"/>
</dbReference>
<dbReference type="SUPFAM" id="SSF51120">
    <property type="entry name" value="beta-Roll"/>
    <property type="match status" value="1"/>
</dbReference>
<evidence type="ECO:0000259" key="3">
    <source>
        <dbReference type="PROSITE" id="PS51762"/>
    </source>
</evidence>
<gene>
    <name evidence="4" type="ORF">NK718_19550</name>
</gene>
<dbReference type="InterPro" id="IPR050546">
    <property type="entry name" value="Glycosyl_Hydrlase_16"/>
</dbReference>
<dbReference type="PROSITE" id="PS00330">
    <property type="entry name" value="HEMOLYSIN_CALCIUM"/>
    <property type="match status" value="1"/>
</dbReference>
<dbReference type="Pfam" id="PF00722">
    <property type="entry name" value="Glyco_hydro_16"/>
    <property type="match status" value="1"/>
</dbReference>
<dbReference type="Proteomes" id="UP001205890">
    <property type="component" value="Unassembled WGS sequence"/>
</dbReference>
<feature type="domain" description="GH16" evidence="3">
    <location>
        <begin position="1"/>
        <end position="248"/>
    </location>
</feature>
<dbReference type="Gene3D" id="2.60.120.200">
    <property type="match status" value="1"/>
</dbReference>
<dbReference type="CDD" id="cd08023">
    <property type="entry name" value="GH16_laminarinase_like"/>
    <property type="match status" value="1"/>
</dbReference>
<feature type="compositionally biased region" description="Pro residues" evidence="2">
    <location>
        <begin position="257"/>
        <end position="295"/>
    </location>
</feature>
<evidence type="ECO:0000256" key="1">
    <source>
        <dbReference type="ARBA" id="ARBA00006865"/>
    </source>
</evidence>
<reference evidence="4 5" key="1">
    <citation type="submission" date="2022-07" db="EMBL/GenBank/DDBJ databases">
        <authorList>
            <person name="Li W.-J."/>
            <person name="Deng Q.-Q."/>
        </authorList>
    </citation>
    <scope>NUCLEOTIDE SEQUENCE [LARGE SCALE GENOMIC DNA]</scope>
    <source>
        <strain evidence="4 5">SYSU M60028</strain>
    </source>
</reference>
<dbReference type="InterPro" id="IPR000757">
    <property type="entry name" value="Beta-glucanase-like"/>
</dbReference>
<evidence type="ECO:0000313" key="4">
    <source>
        <dbReference type="EMBL" id="MCP8940727.1"/>
    </source>
</evidence>
<protein>
    <submittedName>
        <fullName evidence="4">Family 16 glycosylhydrolase</fullName>
    </submittedName>
</protein>
<dbReference type="InterPro" id="IPR011049">
    <property type="entry name" value="Serralysin-like_metalloprot_C"/>
</dbReference>
<evidence type="ECO:0000256" key="2">
    <source>
        <dbReference type="SAM" id="MobiDB-lite"/>
    </source>
</evidence>
<feature type="region of interest" description="Disordered" evidence="2">
    <location>
        <begin position="247"/>
        <end position="330"/>
    </location>
</feature>
<dbReference type="PANTHER" id="PTHR10963:SF55">
    <property type="entry name" value="GLYCOSIDE HYDROLASE FAMILY 16 PROTEIN"/>
    <property type="match status" value="1"/>
</dbReference>